<accession>A0A7V7PRU3</accession>
<protein>
    <submittedName>
        <fullName evidence="1">Uncharacterized protein</fullName>
    </submittedName>
</protein>
<dbReference type="EMBL" id="VZDO01000002">
    <property type="protein sequence ID" value="KAB0681749.1"/>
    <property type="molecule type" value="Genomic_DNA"/>
</dbReference>
<name>A0A7V7PRU3_9HYPH</name>
<dbReference type="RefSeq" id="WP_150968009.1">
    <property type="nucleotide sequence ID" value="NZ_VZDO01000002.1"/>
</dbReference>
<dbReference type="Proteomes" id="UP000432089">
    <property type="component" value="Unassembled WGS sequence"/>
</dbReference>
<comment type="caution">
    <text evidence="1">The sequence shown here is derived from an EMBL/GenBank/DDBJ whole genome shotgun (WGS) entry which is preliminary data.</text>
</comment>
<reference evidence="1 2" key="1">
    <citation type="submission" date="2019-09" db="EMBL/GenBank/DDBJ databases">
        <title>YIM 132180 draft genome.</title>
        <authorList>
            <person name="Zhang K."/>
        </authorList>
    </citation>
    <scope>NUCLEOTIDE SEQUENCE [LARGE SCALE GENOMIC DNA]</scope>
    <source>
        <strain evidence="1 2">YIM 132180</strain>
    </source>
</reference>
<sequence>MTHLKIEALFVLLELRLAAAEQAKNSPVDTRLTPDLADRAAEVLDRFLAKFPDAEAKAVKEQLRLVGGRYV</sequence>
<keyword evidence="2" id="KW-1185">Reference proteome</keyword>
<proteinExistence type="predicted"/>
<dbReference type="AlphaFoldDB" id="A0A7V7PRU3"/>
<evidence type="ECO:0000313" key="2">
    <source>
        <dbReference type="Proteomes" id="UP000432089"/>
    </source>
</evidence>
<gene>
    <name evidence="1" type="ORF">F6X38_02685</name>
</gene>
<evidence type="ECO:0000313" key="1">
    <source>
        <dbReference type="EMBL" id="KAB0681749.1"/>
    </source>
</evidence>
<organism evidence="1 2">
    <name type="scientific">Plantimonas leprariae</name>
    <dbReference type="NCBI Taxonomy" id="2615207"/>
    <lineage>
        <taxon>Bacteria</taxon>
        <taxon>Pseudomonadati</taxon>
        <taxon>Pseudomonadota</taxon>
        <taxon>Alphaproteobacteria</taxon>
        <taxon>Hyphomicrobiales</taxon>
        <taxon>Aurantimonadaceae</taxon>
        <taxon>Plantimonas</taxon>
    </lineage>
</organism>